<organism evidence="11 12">
    <name type="scientific">Craurococcus roseus</name>
    <dbReference type="NCBI Taxonomy" id="77585"/>
    <lineage>
        <taxon>Bacteria</taxon>
        <taxon>Pseudomonadati</taxon>
        <taxon>Pseudomonadota</taxon>
        <taxon>Alphaproteobacteria</taxon>
        <taxon>Acetobacterales</taxon>
        <taxon>Acetobacteraceae</taxon>
        <taxon>Craurococcus</taxon>
    </lineage>
</organism>
<dbReference type="PANTHER" id="PTHR45266">
    <property type="entry name" value="OXALOACETATE DECARBOXYLASE ALPHA CHAIN"/>
    <property type="match status" value="1"/>
</dbReference>
<evidence type="ECO:0000256" key="2">
    <source>
        <dbReference type="ARBA" id="ARBA00005194"/>
    </source>
</evidence>
<dbReference type="PANTHER" id="PTHR45266:SF3">
    <property type="entry name" value="OXALOACETATE DECARBOXYLASE ALPHA CHAIN"/>
    <property type="match status" value="1"/>
</dbReference>
<keyword evidence="7 9" id="KW-0275">Fatty acid biosynthesis</keyword>
<sequence length="180" mass="18345">MSSGIQFDPEAIRALAQILKDTDLSEIEVVEKDSRIRVARTIAAQAPAAYAWPPAFMPAPPPAHGFAGAPAIGMPGAAAVAGASAAAATAAALSSADAIDPKHPGLIASPMVGVVYLAPEPGAAPFVTLGSKVAQGQTLLLIEAMKTFNQVRAPRAGTVTRILVEPGMPVEYGEPLMVVE</sequence>
<evidence type="ECO:0000256" key="7">
    <source>
        <dbReference type="ARBA" id="ARBA00023160"/>
    </source>
</evidence>
<evidence type="ECO:0000256" key="5">
    <source>
        <dbReference type="ARBA" id="ARBA00022832"/>
    </source>
</evidence>
<dbReference type="InterPro" id="IPR000089">
    <property type="entry name" value="Biotin_lipoyl"/>
</dbReference>
<evidence type="ECO:0000256" key="4">
    <source>
        <dbReference type="ARBA" id="ARBA00022516"/>
    </source>
</evidence>
<comment type="caution">
    <text evidence="11">The sequence shown here is derived from an EMBL/GenBank/DDBJ whole genome shotgun (WGS) entry which is preliminary data.</text>
</comment>
<dbReference type="InterPro" id="IPR050709">
    <property type="entry name" value="Biotin_Carboxyl_Carrier/Decarb"/>
</dbReference>
<evidence type="ECO:0000313" key="12">
    <source>
        <dbReference type="Proteomes" id="UP001501588"/>
    </source>
</evidence>
<protein>
    <recommendedName>
        <fullName evidence="3 9">Biotin carboxyl carrier protein of acetyl-CoA carboxylase</fullName>
    </recommendedName>
</protein>
<comment type="function">
    <text evidence="1 9">This protein is a component of the acetyl coenzyme A carboxylase complex; first, biotin carboxylase catalyzes the carboxylation of the carrier protein and then the transcarboxylase transfers the carboxyl group to form malonyl-CoA.</text>
</comment>
<dbReference type="Pfam" id="PF00364">
    <property type="entry name" value="Biotin_lipoyl"/>
    <property type="match status" value="1"/>
</dbReference>
<feature type="domain" description="Lipoyl-binding" evidence="10">
    <location>
        <begin position="104"/>
        <end position="180"/>
    </location>
</feature>
<keyword evidence="6 9" id="KW-0443">Lipid metabolism</keyword>
<evidence type="ECO:0000259" key="10">
    <source>
        <dbReference type="PROSITE" id="PS50968"/>
    </source>
</evidence>
<keyword evidence="5 9" id="KW-0276">Fatty acid metabolism</keyword>
<keyword evidence="4 9" id="KW-0444">Lipid biosynthesis</keyword>
<dbReference type="PROSITE" id="PS50968">
    <property type="entry name" value="BIOTINYL_LIPOYL"/>
    <property type="match status" value="1"/>
</dbReference>
<dbReference type="InterPro" id="IPR001882">
    <property type="entry name" value="Biotin_BS"/>
</dbReference>
<proteinExistence type="predicted"/>
<evidence type="ECO:0000256" key="6">
    <source>
        <dbReference type="ARBA" id="ARBA00023098"/>
    </source>
</evidence>
<evidence type="ECO:0000256" key="1">
    <source>
        <dbReference type="ARBA" id="ARBA00003761"/>
    </source>
</evidence>
<keyword evidence="8 9" id="KW-0092">Biotin</keyword>
<evidence type="ECO:0000256" key="9">
    <source>
        <dbReference type="RuleBase" id="RU364072"/>
    </source>
</evidence>
<dbReference type="CDD" id="cd06850">
    <property type="entry name" value="biotinyl_domain"/>
    <property type="match status" value="1"/>
</dbReference>
<dbReference type="Proteomes" id="UP001501588">
    <property type="component" value="Unassembled WGS sequence"/>
</dbReference>
<gene>
    <name evidence="11" type="ORF">GCM10009416_25850</name>
</gene>
<dbReference type="Gene3D" id="2.40.50.100">
    <property type="match status" value="1"/>
</dbReference>
<dbReference type="EMBL" id="BAAAFZ010000034">
    <property type="protein sequence ID" value="GAA0586287.1"/>
    <property type="molecule type" value="Genomic_DNA"/>
</dbReference>
<dbReference type="RefSeq" id="WP_343895721.1">
    <property type="nucleotide sequence ID" value="NZ_BAAAFZ010000034.1"/>
</dbReference>
<name>A0ABN1FA97_9PROT</name>
<dbReference type="SUPFAM" id="SSF51230">
    <property type="entry name" value="Single hybrid motif"/>
    <property type="match status" value="1"/>
</dbReference>
<dbReference type="InterPro" id="IPR011053">
    <property type="entry name" value="Single_hybrid_motif"/>
</dbReference>
<reference evidence="11 12" key="1">
    <citation type="journal article" date="2019" name="Int. J. Syst. Evol. Microbiol.">
        <title>The Global Catalogue of Microorganisms (GCM) 10K type strain sequencing project: providing services to taxonomists for standard genome sequencing and annotation.</title>
        <authorList>
            <consortium name="The Broad Institute Genomics Platform"/>
            <consortium name="The Broad Institute Genome Sequencing Center for Infectious Disease"/>
            <person name="Wu L."/>
            <person name="Ma J."/>
        </authorList>
    </citation>
    <scope>NUCLEOTIDE SEQUENCE [LARGE SCALE GENOMIC DNA]</scope>
    <source>
        <strain evidence="11 12">JCM 9933</strain>
    </source>
</reference>
<comment type="pathway">
    <text evidence="2 9">Lipid metabolism; fatty acid biosynthesis.</text>
</comment>
<evidence type="ECO:0000313" key="11">
    <source>
        <dbReference type="EMBL" id="GAA0586287.1"/>
    </source>
</evidence>
<accession>A0ABN1FA97</accession>
<keyword evidence="12" id="KW-1185">Reference proteome</keyword>
<dbReference type="PRINTS" id="PR01071">
    <property type="entry name" value="ACOABIOTINCC"/>
</dbReference>
<evidence type="ECO:0000256" key="8">
    <source>
        <dbReference type="ARBA" id="ARBA00023267"/>
    </source>
</evidence>
<evidence type="ECO:0000256" key="3">
    <source>
        <dbReference type="ARBA" id="ARBA00017562"/>
    </source>
</evidence>
<dbReference type="InterPro" id="IPR001249">
    <property type="entry name" value="AcCoA_biotinCC"/>
</dbReference>
<dbReference type="PROSITE" id="PS00188">
    <property type="entry name" value="BIOTIN"/>
    <property type="match status" value="1"/>
</dbReference>